<dbReference type="Pfam" id="PF08240">
    <property type="entry name" value="ADH_N"/>
    <property type="match status" value="1"/>
</dbReference>
<dbReference type="Pfam" id="PF13602">
    <property type="entry name" value="ADH_zinc_N_2"/>
    <property type="match status" value="1"/>
</dbReference>
<comment type="subcellular location">
    <subcellularLocation>
        <location evidence="1">Lipid droplet</location>
    </subcellularLocation>
</comment>
<dbReference type="SMART" id="SM00829">
    <property type="entry name" value="PKS_ER"/>
    <property type="match status" value="1"/>
</dbReference>
<evidence type="ECO:0000313" key="6">
    <source>
        <dbReference type="Proteomes" id="UP000029867"/>
    </source>
</evidence>
<comment type="similarity">
    <text evidence="3">Belongs to the YIM1 family.</text>
</comment>
<dbReference type="Gene3D" id="3.40.50.720">
    <property type="entry name" value="NAD(P)-binding Rossmann-like Domain"/>
    <property type="match status" value="1"/>
</dbReference>
<comment type="caution">
    <text evidence="5">The sequence shown here is derived from an EMBL/GenBank/DDBJ whole genome shotgun (WGS) entry which is preliminary data.</text>
</comment>
<dbReference type="GO" id="GO:0005811">
    <property type="term" value="C:lipid droplet"/>
    <property type="evidence" value="ECO:0007669"/>
    <property type="project" value="UniProtKB-SubCell"/>
</dbReference>
<dbReference type="EMBL" id="JQFK01000001">
    <property type="protein sequence ID" value="KGK40715.1"/>
    <property type="molecule type" value="Genomic_DNA"/>
</dbReference>
<dbReference type="HOGENOM" id="CLU_026673_3_3_1"/>
<keyword evidence="2" id="KW-0551">Lipid droplet</keyword>
<dbReference type="Gene3D" id="3.90.180.10">
    <property type="entry name" value="Medium-chain alcohol dehydrogenases, catalytic domain"/>
    <property type="match status" value="1"/>
</dbReference>
<sequence length="367" mass="40299">MSELPVKDNKLTIKAITYETHATPLVLKDYDIPVQDGEKIVKPTEVLVKVKAVALNPVDSILKQLSNRWFGPKTKIAGGDFAGVVVKAGVNSGYKVGDRLYGDVFSATGRGSFANYILFEPSKVPICEKIPEGMSYDEASSLACVSNTAFICLSQYKGDLKDKNVLVLGAGTSVGFFAVQFAKHYFGASNVVATCSSKSSQKTTNAGADFVIDYKKGNDYKLSELKKFAAQHGKFDIICDCVRDETVMDIFDDILKPSSEGGIFSQVAGSYTLNYENLRVWDSIPSWKFLKNSLLSKLGLAKYSSVTIFTARNPNYGPAIEKLYKEGNLHIVIDSKYDAYTQFEEAFKKISTCSAHGKIILEFDKSD</sequence>
<feature type="domain" description="Enoyl reductase (ER)" evidence="4">
    <location>
        <begin position="22"/>
        <end position="361"/>
    </location>
</feature>
<protein>
    <recommendedName>
        <fullName evidence="4">Enoyl reductase (ER) domain-containing protein</fullName>
    </recommendedName>
</protein>
<dbReference type="GO" id="GO:0016491">
    <property type="term" value="F:oxidoreductase activity"/>
    <property type="evidence" value="ECO:0007669"/>
    <property type="project" value="InterPro"/>
</dbReference>
<dbReference type="InterPro" id="IPR013154">
    <property type="entry name" value="ADH-like_N"/>
</dbReference>
<evidence type="ECO:0000256" key="2">
    <source>
        <dbReference type="ARBA" id="ARBA00022677"/>
    </source>
</evidence>
<accession>A0A099P713</accession>
<dbReference type="InterPro" id="IPR011032">
    <property type="entry name" value="GroES-like_sf"/>
</dbReference>
<dbReference type="AlphaFoldDB" id="A0A099P713"/>
<dbReference type="GO" id="GO:0005739">
    <property type="term" value="C:mitochondrion"/>
    <property type="evidence" value="ECO:0007669"/>
    <property type="project" value="TreeGrafter"/>
</dbReference>
<dbReference type="InterPro" id="IPR036291">
    <property type="entry name" value="NAD(P)-bd_dom_sf"/>
</dbReference>
<dbReference type="PANTHER" id="PTHR11695">
    <property type="entry name" value="ALCOHOL DEHYDROGENASE RELATED"/>
    <property type="match status" value="1"/>
</dbReference>
<evidence type="ECO:0000256" key="3">
    <source>
        <dbReference type="ARBA" id="ARBA00038249"/>
    </source>
</evidence>
<dbReference type="Proteomes" id="UP000029867">
    <property type="component" value="Unassembled WGS sequence"/>
</dbReference>
<dbReference type="PANTHER" id="PTHR11695:SF294">
    <property type="entry name" value="RETICULON-4-INTERACTING PROTEIN 1, MITOCHONDRIAL"/>
    <property type="match status" value="1"/>
</dbReference>
<gene>
    <name evidence="5" type="ORF">JL09_g158</name>
</gene>
<dbReference type="InterPro" id="IPR020843">
    <property type="entry name" value="ER"/>
</dbReference>
<dbReference type="SUPFAM" id="SSF51735">
    <property type="entry name" value="NAD(P)-binding Rossmann-fold domains"/>
    <property type="match status" value="1"/>
</dbReference>
<dbReference type="SUPFAM" id="SSF50129">
    <property type="entry name" value="GroES-like"/>
    <property type="match status" value="1"/>
</dbReference>
<dbReference type="eggNOG" id="KOG1198">
    <property type="taxonomic scope" value="Eukaryota"/>
</dbReference>
<evidence type="ECO:0000259" key="4">
    <source>
        <dbReference type="SMART" id="SM00829"/>
    </source>
</evidence>
<name>A0A099P713_PICKU</name>
<dbReference type="VEuPathDB" id="FungiDB:C5L36_0A11820"/>
<dbReference type="InterPro" id="IPR050700">
    <property type="entry name" value="YIM1/Zinc_Alcohol_DH_Fams"/>
</dbReference>
<evidence type="ECO:0000313" key="5">
    <source>
        <dbReference type="EMBL" id="KGK40715.1"/>
    </source>
</evidence>
<proteinExistence type="inferred from homology"/>
<evidence type="ECO:0000256" key="1">
    <source>
        <dbReference type="ARBA" id="ARBA00004502"/>
    </source>
</evidence>
<reference evidence="6" key="1">
    <citation type="journal article" date="2014" name="Microb. Cell Fact.">
        <title>Exploiting Issatchenkia orientalis SD108 for succinic acid production.</title>
        <authorList>
            <person name="Xiao H."/>
            <person name="Shao Z."/>
            <person name="Jiang Y."/>
            <person name="Dole S."/>
            <person name="Zhao H."/>
        </authorList>
    </citation>
    <scope>NUCLEOTIDE SEQUENCE [LARGE SCALE GENOMIC DNA]</scope>
    <source>
        <strain evidence="6">SD108</strain>
    </source>
</reference>
<organism evidence="5 6">
    <name type="scientific">Pichia kudriavzevii</name>
    <name type="common">Yeast</name>
    <name type="synonym">Issatchenkia orientalis</name>
    <dbReference type="NCBI Taxonomy" id="4909"/>
    <lineage>
        <taxon>Eukaryota</taxon>
        <taxon>Fungi</taxon>
        <taxon>Dikarya</taxon>
        <taxon>Ascomycota</taxon>
        <taxon>Saccharomycotina</taxon>
        <taxon>Pichiomycetes</taxon>
        <taxon>Pichiales</taxon>
        <taxon>Pichiaceae</taxon>
        <taxon>Pichia</taxon>
    </lineage>
</organism>